<reference evidence="15" key="1">
    <citation type="journal article" date="2019" name="Int. J. Syst. Evol. Microbiol.">
        <title>The Global Catalogue of Microorganisms (GCM) 10K type strain sequencing project: providing services to taxonomists for standard genome sequencing and annotation.</title>
        <authorList>
            <consortium name="The Broad Institute Genomics Platform"/>
            <consortium name="The Broad Institute Genome Sequencing Center for Infectious Disease"/>
            <person name="Wu L."/>
            <person name="Ma J."/>
        </authorList>
    </citation>
    <scope>NUCLEOTIDE SEQUENCE [LARGE SCALE GENOMIC DNA]</scope>
    <source>
        <strain evidence="15">CGMCC 1.10106</strain>
    </source>
</reference>
<dbReference type="InterPro" id="IPR003660">
    <property type="entry name" value="HAMP_dom"/>
</dbReference>
<keyword evidence="10 11" id="KW-0472">Membrane</keyword>
<dbReference type="PANTHER" id="PTHR45436">
    <property type="entry name" value="SENSOR HISTIDINE KINASE YKOH"/>
    <property type="match status" value="1"/>
</dbReference>
<sequence length="443" mass="47761">MPRRSLRGIALIYVGLILAALLAVRGANYAIAHRALGIEVDRRLVLEADDIARAGALDRMIATIDRAQRDHDSADLFFALFDRSGRQVGGALTLRQIPPLGYSDFDERAGVPGVGHGRALTRRVPSGATLSVVSDNDGIDQFDALMSRVQLIGLALTMLIVIGGTAGMMWEISRRLRSMQRTVDAVMGGDFSSRVPQTGTGSEFDRQAAAFNAMLDRIGALMNDIRHAAKDVAHELKSPLARLRNRLAAIERRSSGNPLAPEIADALSETDQVLDLFGSLMRLWEIEGGHRRQRFEPLDLAVLAHEAYESLTPVAEDSGHGLTLTGARAAPLRGERNLLRQLLVNLIENAIRHTPPGTAIELGVLPLPQGARLIVSDHGPGIPADQHAQVIRRFGRLDTSVEAPGLGIGLTLVDAIVRLHGGTLALEDAAPGLRVIIDLPRDL</sequence>
<evidence type="ECO:0000256" key="6">
    <source>
        <dbReference type="ARBA" id="ARBA00022692"/>
    </source>
</evidence>
<dbReference type="SUPFAM" id="SSF47384">
    <property type="entry name" value="Homodimeric domain of signal transducing histidine kinase"/>
    <property type="match status" value="1"/>
</dbReference>
<gene>
    <name evidence="14" type="ORF">GCM10011395_28150</name>
</gene>
<keyword evidence="5" id="KW-0808">Transferase</keyword>
<dbReference type="CDD" id="cd00075">
    <property type="entry name" value="HATPase"/>
    <property type="match status" value="1"/>
</dbReference>
<dbReference type="EMBL" id="BMDW01000019">
    <property type="protein sequence ID" value="GGA56074.1"/>
    <property type="molecule type" value="Genomic_DNA"/>
</dbReference>
<protein>
    <recommendedName>
        <fullName evidence="3">histidine kinase</fullName>
        <ecNumber evidence="3">2.7.13.3</ecNumber>
    </recommendedName>
</protein>
<evidence type="ECO:0000256" key="4">
    <source>
        <dbReference type="ARBA" id="ARBA00022553"/>
    </source>
</evidence>
<evidence type="ECO:0000256" key="7">
    <source>
        <dbReference type="ARBA" id="ARBA00022777"/>
    </source>
</evidence>
<dbReference type="SMART" id="SM00387">
    <property type="entry name" value="HATPase_c"/>
    <property type="match status" value="1"/>
</dbReference>
<evidence type="ECO:0000259" key="12">
    <source>
        <dbReference type="PROSITE" id="PS50109"/>
    </source>
</evidence>
<feature type="transmembrane region" description="Helical" evidence="11">
    <location>
        <begin position="151"/>
        <end position="172"/>
    </location>
</feature>
<dbReference type="Proteomes" id="UP000618591">
    <property type="component" value="Unassembled WGS sequence"/>
</dbReference>
<dbReference type="PROSITE" id="PS50885">
    <property type="entry name" value="HAMP"/>
    <property type="match status" value="1"/>
</dbReference>
<dbReference type="InterPro" id="IPR003594">
    <property type="entry name" value="HATPase_dom"/>
</dbReference>
<evidence type="ECO:0000259" key="13">
    <source>
        <dbReference type="PROSITE" id="PS50885"/>
    </source>
</evidence>
<comment type="catalytic activity">
    <reaction evidence="1">
        <text>ATP + protein L-histidine = ADP + protein N-phospho-L-histidine.</text>
        <dbReference type="EC" id="2.7.13.3"/>
    </reaction>
</comment>
<dbReference type="PROSITE" id="PS50109">
    <property type="entry name" value="HIS_KIN"/>
    <property type="match status" value="1"/>
</dbReference>
<keyword evidence="9" id="KW-0902">Two-component regulatory system</keyword>
<evidence type="ECO:0000256" key="2">
    <source>
        <dbReference type="ARBA" id="ARBA00004370"/>
    </source>
</evidence>
<dbReference type="GO" id="GO:0016301">
    <property type="term" value="F:kinase activity"/>
    <property type="evidence" value="ECO:0007669"/>
    <property type="project" value="UniProtKB-KW"/>
</dbReference>
<feature type="domain" description="HAMP" evidence="13">
    <location>
        <begin position="170"/>
        <end position="223"/>
    </location>
</feature>
<evidence type="ECO:0000256" key="8">
    <source>
        <dbReference type="ARBA" id="ARBA00022989"/>
    </source>
</evidence>
<dbReference type="CDD" id="cd06225">
    <property type="entry name" value="HAMP"/>
    <property type="match status" value="1"/>
</dbReference>
<name>A0ABQ1H344_9SPHN</name>
<dbReference type="Gene3D" id="3.30.565.10">
    <property type="entry name" value="Histidine kinase-like ATPase, C-terminal domain"/>
    <property type="match status" value="1"/>
</dbReference>
<keyword evidence="15" id="KW-1185">Reference proteome</keyword>
<feature type="domain" description="Histidine kinase" evidence="12">
    <location>
        <begin position="231"/>
        <end position="443"/>
    </location>
</feature>
<keyword evidence="8 11" id="KW-1133">Transmembrane helix</keyword>
<dbReference type="Pfam" id="PF02518">
    <property type="entry name" value="HATPase_c"/>
    <property type="match status" value="1"/>
</dbReference>
<keyword evidence="4" id="KW-0597">Phosphoprotein</keyword>
<dbReference type="PRINTS" id="PR00344">
    <property type="entry name" value="BCTRLSENSOR"/>
</dbReference>
<evidence type="ECO:0000256" key="3">
    <source>
        <dbReference type="ARBA" id="ARBA00012438"/>
    </source>
</evidence>
<dbReference type="Gene3D" id="1.10.287.130">
    <property type="match status" value="1"/>
</dbReference>
<accession>A0ABQ1H344</accession>
<evidence type="ECO:0000256" key="5">
    <source>
        <dbReference type="ARBA" id="ARBA00022679"/>
    </source>
</evidence>
<evidence type="ECO:0000256" key="1">
    <source>
        <dbReference type="ARBA" id="ARBA00000085"/>
    </source>
</evidence>
<dbReference type="Pfam" id="PF00672">
    <property type="entry name" value="HAMP"/>
    <property type="match status" value="1"/>
</dbReference>
<proteinExistence type="predicted"/>
<dbReference type="SMART" id="SM00304">
    <property type="entry name" value="HAMP"/>
    <property type="match status" value="1"/>
</dbReference>
<dbReference type="CDD" id="cd00082">
    <property type="entry name" value="HisKA"/>
    <property type="match status" value="1"/>
</dbReference>
<dbReference type="PANTHER" id="PTHR45436:SF8">
    <property type="entry name" value="HISTIDINE KINASE"/>
    <property type="match status" value="1"/>
</dbReference>
<keyword evidence="7 14" id="KW-0418">Kinase</keyword>
<dbReference type="InterPro" id="IPR004358">
    <property type="entry name" value="Sig_transdc_His_kin-like_C"/>
</dbReference>
<comment type="caution">
    <text evidence="14">The sequence shown here is derived from an EMBL/GenBank/DDBJ whole genome shotgun (WGS) entry which is preliminary data.</text>
</comment>
<dbReference type="SMART" id="SM00388">
    <property type="entry name" value="HisKA"/>
    <property type="match status" value="1"/>
</dbReference>
<evidence type="ECO:0000313" key="15">
    <source>
        <dbReference type="Proteomes" id="UP000618591"/>
    </source>
</evidence>
<dbReference type="InterPro" id="IPR036097">
    <property type="entry name" value="HisK_dim/P_sf"/>
</dbReference>
<dbReference type="SUPFAM" id="SSF55874">
    <property type="entry name" value="ATPase domain of HSP90 chaperone/DNA topoisomerase II/histidine kinase"/>
    <property type="match status" value="1"/>
</dbReference>
<dbReference type="InterPro" id="IPR050428">
    <property type="entry name" value="TCS_sensor_his_kinase"/>
</dbReference>
<keyword evidence="6 11" id="KW-0812">Transmembrane</keyword>
<dbReference type="InterPro" id="IPR036890">
    <property type="entry name" value="HATPase_C_sf"/>
</dbReference>
<comment type="subcellular location">
    <subcellularLocation>
        <location evidence="2">Membrane</location>
    </subcellularLocation>
</comment>
<dbReference type="InterPro" id="IPR005467">
    <property type="entry name" value="His_kinase_dom"/>
</dbReference>
<evidence type="ECO:0000256" key="9">
    <source>
        <dbReference type="ARBA" id="ARBA00023012"/>
    </source>
</evidence>
<dbReference type="EC" id="2.7.13.3" evidence="3"/>
<evidence type="ECO:0000256" key="11">
    <source>
        <dbReference type="SAM" id="Phobius"/>
    </source>
</evidence>
<dbReference type="InterPro" id="IPR003661">
    <property type="entry name" value="HisK_dim/P_dom"/>
</dbReference>
<dbReference type="RefSeq" id="WP_188448583.1">
    <property type="nucleotide sequence ID" value="NZ_BMDW01000019.1"/>
</dbReference>
<dbReference type="SUPFAM" id="SSF158472">
    <property type="entry name" value="HAMP domain-like"/>
    <property type="match status" value="1"/>
</dbReference>
<evidence type="ECO:0000313" key="14">
    <source>
        <dbReference type="EMBL" id="GGA56074.1"/>
    </source>
</evidence>
<organism evidence="14 15">
    <name type="scientific">Sphingomonas psychrolutea</name>
    <dbReference type="NCBI Taxonomy" id="1259676"/>
    <lineage>
        <taxon>Bacteria</taxon>
        <taxon>Pseudomonadati</taxon>
        <taxon>Pseudomonadota</taxon>
        <taxon>Alphaproteobacteria</taxon>
        <taxon>Sphingomonadales</taxon>
        <taxon>Sphingomonadaceae</taxon>
        <taxon>Sphingomonas</taxon>
    </lineage>
</organism>
<evidence type="ECO:0000256" key="10">
    <source>
        <dbReference type="ARBA" id="ARBA00023136"/>
    </source>
</evidence>